<keyword evidence="6" id="KW-0175">Coiled coil</keyword>
<dbReference type="Gene3D" id="1.20.1250.20">
    <property type="entry name" value="MFS general substrate transporter like domains"/>
    <property type="match status" value="1"/>
</dbReference>
<accession>A0A8H6QD64</accession>
<evidence type="ECO:0000256" key="4">
    <source>
        <dbReference type="ARBA" id="ARBA00022989"/>
    </source>
</evidence>
<evidence type="ECO:0000313" key="10">
    <source>
        <dbReference type="EMBL" id="KAF7169851.1"/>
    </source>
</evidence>
<feature type="compositionally biased region" description="Polar residues" evidence="7">
    <location>
        <begin position="572"/>
        <end position="582"/>
    </location>
</feature>
<feature type="transmembrane region" description="Helical" evidence="8">
    <location>
        <begin position="191"/>
        <end position="216"/>
    </location>
</feature>
<dbReference type="SUPFAM" id="SSF103473">
    <property type="entry name" value="MFS general substrate transporter"/>
    <property type="match status" value="1"/>
</dbReference>
<feature type="transmembrane region" description="Helical" evidence="8">
    <location>
        <begin position="290"/>
        <end position="309"/>
    </location>
</feature>
<feature type="coiled-coil region" evidence="6">
    <location>
        <begin position="1086"/>
        <end position="1174"/>
    </location>
</feature>
<dbReference type="PANTHER" id="PTHR23504:SF2">
    <property type="entry name" value="TRANSPORTER, PUTATIVE (AFU_ORTHOLOGUE AFUA_8G04150)-RELATED"/>
    <property type="match status" value="1"/>
</dbReference>
<evidence type="ECO:0000313" key="11">
    <source>
        <dbReference type="Proteomes" id="UP000654922"/>
    </source>
</evidence>
<feature type="transmembrane region" description="Helical" evidence="8">
    <location>
        <begin position="377"/>
        <end position="399"/>
    </location>
</feature>
<proteinExistence type="predicted"/>
<feature type="compositionally biased region" description="Basic and acidic residues" evidence="7">
    <location>
        <begin position="655"/>
        <end position="671"/>
    </location>
</feature>
<evidence type="ECO:0000256" key="2">
    <source>
        <dbReference type="ARBA" id="ARBA00022448"/>
    </source>
</evidence>
<dbReference type="EMBL" id="JACBAE010001231">
    <property type="protein sequence ID" value="KAF7169851.1"/>
    <property type="molecule type" value="Genomic_DNA"/>
</dbReference>
<feature type="region of interest" description="Disordered" evidence="7">
    <location>
        <begin position="1205"/>
        <end position="1295"/>
    </location>
</feature>
<feature type="region of interest" description="Disordered" evidence="7">
    <location>
        <begin position="558"/>
        <end position="614"/>
    </location>
</feature>
<feature type="transmembrane region" description="Helical" evidence="8">
    <location>
        <begin position="149"/>
        <end position="171"/>
    </location>
</feature>
<feature type="compositionally biased region" description="Acidic residues" evidence="7">
    <location>
        <begin position="594"/>
        <end position="603"/>
    </location>
</feature>
<dbReference type="InterPro" id="IPR001958">
    <property type="entry name" value="Tet-R_TetA/multi-R_MdtG-like"/>
</dbReference>
<dbReference type="InterPro" id="IPR011701">
    <property type="entry name" value="MFS"/>
</dbReference>
<dbReference type="InterPro" id="IPR020846">
    <property type="entry name" value="MFS_dom"/>
</dbReference>
<gene>
    <name evidence="10" type="ORF">CNMCM5623_002450</name>
</gene>
<dbReference type="PANTHER" id="PTHR23504">
    <property type="entry name" value="MAJOR FACILITATOR SUPERFAMILY DOMAIN-CONTAINING PROTEIN 10"/>
    <property type="match status" value="1"/>
</dbReference>
<feature type="transmembrane region" description="Helical" evidence="8">
    <location>
        <begin position="405"/>
        <end position="431"/>
    </location>
</feature>
<evidence type="ECO:0000256" key="8">
    <source>
        <dbReference type="SAM" id="Phobius"/>
    </source>
</evidence>
<sequence>MVLTRQTRQTTSDDAFPTTQLFLLAICRVAEPIALTSIFPYSWVMVKDFRVADRTDASFYAGILVSAFSLAEALTGMFWGGLSDRIGRKPVLLSGCFGTILSLLLVGFAPNFWVALLGRALGGLLNGNIGVIQTMVGELVKRPEHEPRAYAVMPFVWSIGTIIGPAIGGLLAKPAESYPSLFSADGLFGKFPYLLPNLVCSLLLLLSIIGSWLFLYETHPGLQHQKASGDLDHTSAESPLLATAGATANAGVDLRAESYGTFNQVRLQADEDWFVNADGSKFKMQKQTVFTYRVVSLIIALSIFTYHSMTYDHLLPIFLQDKNGRNVSGLGNAPLSFPGGLGLSTRTVGLIMSSDGIIALIIQSCIFPILAQSLGIWRLFVVVTVLHPVAYFIVPFLMFVPQNSLIFGIYICLIIRNILSIIDYPVLLILIKQASPSESVMGKINGLAASAGAVARTIAPPIAGFLYSTGADMNFTAIAWWGSALVAVLGAVQLFFMNHKKHTSATIRSAMPCHYHYVPDESRPQKETIHIIVTDTDADADGAVEMAVADESLVNESESENIFPSPKKTIDGANTNTPQSGRYSPMYRTQDPILDGEDPESVDEQPSSPFEYDGRDATVDFRMLGNRQVSGGLSECSMTPRKRSYSHCPEDEDAMERSSDRSKKGMSRRDIPGIQVYADEEPQMHEREITGATGHDNANSTVEERRNEGMSTVLDEHNDYDDSFSEKENLEMKAADDQMNDDSHDLMDDTCFSTFSAVPNADMTSFAKLRGDSPFKAARLLPSSPGRTDENQSGSPAPATPGASRRSQRQSALIDIGTPIASPTPKRRERKDTGNASETPNLLDLTDQTNFFPRQRYSIQKERYSPSRRSPLRTLRESIRSPSKVSLLDFDIPAIPTPRSIPTITPRELESLKSGFLSEISSLKATLSGKEAEVSSLKNAVADAERRVGEALEEVRNEAAQKEALEMEQAEWQRRGQEMEDVLRTVRADIVEGELEKERLMRKVEEAEKGREHLERRMVELESQLSAARKPALSETCDHGSAQCTTTAEETAREVQDAVEKVARELHTLYKSKHETKVAALKKSYEARWEKRVREAENKCKALSEENERLKNERDTALSGASRPDASIVAHQNDEHEAEKHVLEAQIKGLQQEMATLKQDNERLHAELKVERAEKGELVAAVDEWLAIQQNASQASGAPECPIVSAEHETPEPEPTTAESTEEFKRSIGRSGSSGIRPASTGSGSGEKRIPRIGAPAGRHVKGNSGGKSGIAVFTPGRGAGGILGSIERMGRGGV</sequence>
<reference evidence="10" key="1">
    <citation type="submission" date="2020-06" db="EMBL/GenBank/DDBJ databases">
        <title>Draft genome sequences of strains closely related to Aspergillus parafelis and Aspergillus hiratsukae.</title>
        <authorList>
            <person name="Dos Santos R.A.C."/>
            <person name="Rivero-Menendez O."/>
            <person name="Steenwyk J.L."/>
            <person name="Mead M.E."/>
            <person name="Goldman G.H."/>
            <person name="Alastruey-Izquierdo A."/>
            <person name="Rokas A."/>
        </authorList>
    </citation>
    <scope>NUCLEOTIDE SEQUENCE</scope>
    <source>
        <strain evidence="10">CNM-CM5623</strain>
    </source>
</reference>
<dbReference type="PRINTS" id="PR01035">
    <property type="entry name" value="TCRTETA"/>
</dbReference>
<dbReference type="OrthoDB" id="5367584at2759"/>
<dbReference type="Gene3D" id="1.10.287.1490">
    <property type="match status" value="1"/>
</dbReference>
<evidence type="ECO:0000259" key="9">
    <source>
        <dbReference type="PROSITE" id="PS50850"/>
    </source>
</evidence>
<feature type="transmembrane region" description="Helical" evidence="8">
    <location>
        <begin position="348"/>
        <end position="370"/>
    </location>
</feature>
<keyword evidence="4 8" id="KW-1133">Transmembrane helix</keyword>
<keyword evidence="3 8" id="KW-0812">Transmembrane</keyword>
<feature type="region of interest" description="Disordered" evidence="7">
    <location>
        <begin position="777"/>
        <end position="874"/>
    </location>
</feature>
<organism evidence="10 11">
    <name type="scientific">Aspergillus felis</name>
    <dbReference type="NCBI Taxonomy" id="1287682"/>
    <lineage>
        <taxon>Eukaryota</taxon>
        <taxon>Fungi</taxon>
        <taxon>Dikarya</taxon>
        <taxon>Ascomycota</taxon>
        <taxon>Pezizomycotina</taxon>
        <taxon>Eurotiomycetes</taxon>
        <taxon>Eurotiomycetidae</taxon>
        <taxon>Eurotiales</taxon>
        <taxon>Aspergillaceae</taxon>
        <taxon>Aspergillus</taxon>
        <taxon>Aspergillus subgen. Fumigati</taxon>
    </lineage>
</organism>
<dbReference type="InterPro" id="IPR024312">
    <property type="entry name" value="TACC_fungi"/>
</dbReference>
<dbReference type="Proteomes" id="UP000654922">
    <property type="component" value="Unassembled WGS sequence"/>
</dbReference>
<feature type="transmembrane region" description="Helical" evidence="8">
    <location>
        <begin position="21"/>
        <end position="39"/>
    </location>
</feature>
<evidence type="ECO:0000256" key="5">
    <source>
        <dbReference type="ARBA" id="ARBA00023136"/>
    </source>
</evidence>
<protein>
    <recommendedName>
        <fullName evidence="9">Major facilitator superfamily (MFS) profile domain-containing protein</fullName>
    </recommendedName>
</protein>
<evidence type="ECO:0000256" key="6">
    <source>
        <dbReference type="SAM" id="Coils"/>
    </source>
</evidence>
<feature type="coiled-coil region" evidence="6">
    <location>
        <begin position="920"/>
        <end position="1024"/>
    </location>
</feature>
<dbReference type="CDD" id="cd17330">
    <property type="entry name" value="MFS_SLC46_TetA_like"/>
    <property type="match status" value="1"/>
</dbReference>
<name>A0A8H6QD64_9EURO</name>
<feature type="domain" description="Major facilitator superfamily (MFS) profile" evidence="9">
    <location>
        <begin position="20"/>
        <end position="502"/>
    </location>
</feature>
<keyword evidence="5 8" id="KW-0472">Membrane</keyword>
<feature type="transmembrane region" description="Helical" evidence="8">
    <location>
        <begin position="59"/>
        <end position="79"/>
    </location>
</feature>
<dbReference type="GO" id="GO:0016020">
    <property type="term" value="C:membrane"/>
    <property type="evidence" value="ECO:0007669"/>
    <property type="project" value="UniProtKB-SubCell"/>
</dbReference>
<feature type="transmembrane region" description="Helical" evidence="8">
    <location>
        <begin position="478"/>
        <end position="496"/>
    </location>
</feature>
<comment type="subcellular location">
    <subcellularLocation>
        <location evidence="1">Membrane</location>
        <topology evidence="1">Multi-pass membrane protein</topology>
    </subcellularLocation>
</comment>
<evidence type="ECO:0000256" key="3">
    <source>
        <dbReference type="ARBA" id="ARBA00022692"/>
    </source>
</evidence>
<keyword evidence="2" id="KW-0813">Transport</keyword>
<dbReference type="GO" id="GO:0022857">
    <property type="term" value="F:transmembrane transporter activity"/>
    <property type="evidence" value="ECO:0007669"/>
    <property type="project" value="InterPro"/>
</dbReference>
<feature type="region of interest" description="Disordered" evidence="7">
    <location>
        <begin position="632"/>
        <end position="725"/>
    </location>
</feature>
<feature type="transmembrane region" description="Helical" evidence="8">
    <location>
        <begin position="91"/>
        <end position="110"/>
    </location>
</feature>
<evidence type="ECO:0000256" key="1">
    <source>
        <dbReference type="ARBA" id="ARBA00004141"/>
    </source>
</evidence>
<feature type="compositionally biased region" description="Polar residues" evidence="7">
    <location>
        <begin position="834"/>
        <end position="852"/>
    </location>
</feature>
<dbReference type="Pfam" id="PF07690">
    <property type="entry name" value="MFS_1"/>
    <property type="match status" value="1"/>
</dbReference>
<comment type="caution">
    <text evidence="10">The sequence shown here is derived from an EMBL/GenBank/DDBJ whole genome shotgun (WGS) entry which is preliminary data.</text>
</comment>
<feature type="transmembrane region" description="Helical" evidence="8">
    <location>
        <begin position="116"/>
        <end position="137"/>
    </location>
</feature>
<dbReference type="PROSITE" id="PS50850">
    <property type="entry name" value="MFS"/>
    <property type="match status" value="1"/>
</dbReference>
<dbReference type="Pfam" id="PF12709">
    <property type="entry name" value="Fungal_TACC"/>
    <property type="match status" value="1"/>
</dbReference>
<dbReference type="InterPro" id="IPR036259">
    <property type="entry name" value="MFS_trans_sf"/>
</dbReference>
<evidence type="ECO:0000256" key="7">
    <source>
        <dbReference type="SAM" id="MobiDB-lite"/>
    </source>
</evidence>